<dbReference type="Proteomes" id="UP000317648">
    <property type="component" value="Chromosome"/>
</dbReference>
<evidence type="ECO:0000259" key="5">
    <source>
        <dbReference type="Pfam" id="PF08450"/>
    </source>
</evidence>
<keyword evidence="4" id="KW-0732">Signal</keyword>
<feature type="chain" id="PRO_5021923027" evidence="4">
    <location>
        <begin position="24"/>
        <end position="337"/>
    </location>
</feature>
<organism evidence="6 7">
    <name type="scientific">Lignipirellula cremea</name>
    <dbReference type="NCBI Taxonomy" id="2528010"/>
    <lineage>
        <taxon>Bacteria</taxon>
        <taxon>Pseudomonadati</taxon>
        <taxon>Planctomycetota</taxon>
        <taxon>Planctomycetia</taxon>
        <taxon>Pirellulales</taxon>
        <taxon>Pirellulaceae</taxon>
        <taxon>Lignipirellula</taxon>
    </lineage>
</organism>
<accession>A0A518DRW1</accession>
<dbReference type="SUPFAM" id="SSF63829">
    <property type="entry name" value="Calcium-dependent phosphotriesterase"/>
    <property type="match status" value="1"/>
</dbReference>
<evidence type="ECO:0000313" key="7">
    <source>
        <dbReference type="Proteomes" id="UP000317648"/>
    </source>
</evidence>
<feature type="domain" description="SMP-30/Gluconolactonase/LRE-like region" evidence="5">
    <location>
        <begin position="58"/>
        <end position="320"/>
    </location>
</feature>
<feature type="active site" description="Proton donor/acceptor" evidence="2">
    <location>
        <position position="267"/>
    </location>
</feature>
<comment type="cofactor">
    <cofactor evidence="3">
        <name>Zn(2+)</name>
        <dbReference type="ChEBI" id="CHEBI:29105"/>
    </cofactor>
    <text evidence="3">Binds 1 divalent metal cation per subunit.</text>
</comment>
<evidence type="ECO:0000313" key="6">
    <source>
        <dbReference type="EMBL" id="QDU94576.1"/>
    </source>
</evidence>
<reference evidence="6 7" key="1">
    <citation type="submission" date="2019-02" db="EMBL/GenBank/DDBJ databases">
        <title>Deep-cultivation of Planctomycetes and their phenomic and genomic characterization uncovers novel biology.</title>
        <authorList>
            <person name="Wiegand S."/>
            <person name="Jogler M."/>
            <person name="Boedeker C."/>
            <person name="Pinto D."/>
            <person name="Vollmers J."/>
            <person name="Rivas-Marin E."/>
            <person name="Kohn T."/>
            <person name="Peeters S.H."/>
            <person name="Heuer A."/>
            <person name="Rast P."/>
            <person name="Oberbeckmann S."/>
            <person name="Bunk B."/>
            <person name="Jeske O."/>
            <person name="Meyerdierks A."/>
            <person name="Storesund J.E."/>
            <person name="Kallscheuer N."/>
            <person name="Luecker S."/>
            <person name="Lage O.M."/>
            <person name="Pohl T."/>
            <person name="Merkel B.J."/>
            <person name="Hornburger P."/>
            <person name="Mueller R.-W."/>
            <person name="Bruemmer F."/>
            <person name="Labrenz M."/>
            <person name="Spormann A.M."/>
            <person name="Op den Camp H."/>
            <person name="Overmann J."/>
            <person name="Amann R."/>
            <person name="Jetten M.S.M."/>
            <person name="Mascher T."/>
            <person name="Medema M.H."/>
            <person name="Devos D.P."/>
            <person name="Kaster A.-K."/>
            <person name="Ovreas L."/>
            <person name="Rohde M."/>
            <person name="Galperin M.Y."/>
            <person name="Jogler C."/>
        </authorList>
    </citation>
    <scope>NUCLEOTIDE SEQUENCE [LARGE SCALE GENOMIC DNA]</scope>
    <source>
        <strain evidence="6 7">Pla85_3_4</strain>
    </source>
</reference>
<evidence type="ECO:0000256" key="1">
    <source>
        <dbReference type="ARBA" id="ARBA00022801"/>
    </source>
</evidence>
<dbReference type="EMBL" id="CP036433">
    <property type="protein sequence ID" value="QDU94576.1"/>
    <property type="molecule type" value="Genomic_DNA"/>
</dbReference>
<feature type="binding site" evidence="3">
    <location>
        <position position="212"/>
    </location>
    <ligand>
        <name>a divalent metal cation</name>
        <dbReference type="ChEBI" id="CHEBI:60240"/>
    </ligand>
</feature>
<dbReference type="EC" id="3.1.1.17" evidence="6"/>
<keyword evidence="3" id="KW-0479">Metal-binding</keyword>
<dbReference type="InterPro" id="IPR011042">
    <property type="entry name" value="6-blade_b-propeller_TolB-like"/>
</dbReference>
<feature type="binding site" evidence="3">
    <location>
        <position position="60"/>
    </location>
    <ligand>
        <name>a divalent metal cation</name>
        <dbReference type="ChEBI" id="CHEBI:60240"/>
    </ligand>
</feature>
<keyword evidence="7" id="KW-1185">Reference proteome</keyword>
<gene>
    <name evidence="6" type="primary">gnl_4</name>
    <name evidence="6" type="ORF">Pla8534_23690</name>
</gene>
<evidence type="ECO:0000256" key="3">
    <source>
        <dbReference type="PIRSR" id="PIRSR605511-2"/>
    </source>
</evidence>
<feature type="signal peptide" evidence="4">
    <location>
        <begin position="1"/>
        <end position="23"/>
    </location>
</feature>
<dbReference type="InterPro" id="IPR005511">
    <property type="entry name" value="SMP-30"/>
</dbReference>
<dbReference type="AlphaFoldDB" id="A0A518DRW1"/>
<dbReference type="InterPro" id="IPR013658">
    <property type="entry name" value="SGL"/>
</dbReference>
<dbReference type="KEGG" id="lcre:Pla8534_23690"/>
<proteinExistence type="predicted"/>
<dbReference type="PANTHER" id="PTHR47572:SF4">
    <property type="entry name" value="LACTONASE DRP35"/>
    <property type="match status" value="1"/>
</dbReference>
<feature type="binding site" evidence="3">
    <location>
        <position position="158"/>
    </location>
    <ligand>
        <name>substrate</name>
    </ligand>
</feature>
<evidence type="ECO:0000256" key="2">
    <source>
        <dbReference type="PIRSR" id="PIRSR605511-1"/>
    </source>
</evidence>
<dbReference type="GO" id="GO:0004341">
    <property type="term" value="F:gluconolactonase activity"/>
    <property type="evidence" value="ECO:0007669"/>
    <property type="project" value="UniProtKB-EC"/>
</dbReference>
<dbReference type="Pfam" id="PF08450">
    <property type="entry name" value="SGL"/>
    <property type="match status" value="1"/>
</dbReference>
<dbReference type="RefSeq" id="WP_145053101.1">
    <property type="nucleotide sequence ID" value="NZ_CP036433.1"/>
</dbReference>
<sequence precursor="true">MRISGIAAAVALAGVLAAGPAVAEKPKSIGEIERLDPAFDKLVPPGAVIEVLADGFEWSEGPEYNTAGKYLLFSDIPNNRIVKWKQGDGISVYLEPSGYTGKKAFTGSEPGTNGLMYDAKGNLWMCCHGDRAIKMQTPDGKVKTVISEYEGKRLNSPNDLVFDASGALYFTDPPYGLPERYEDPARELDWCGVYRYADGKLTLLTKEMTRPNGIALSPDQKTLYVAQSDPEAAIWKSFPVKADGTLGPGKLFYDATKYVGKRPGLPDGLAVDTAGNLWATGPGGVYVFSPEGKVLGRLSTGERTANCTFGADGKTLFITADMYLCRVKTLVKGLGEK</sequence>
<dbReference type="PRINTS" id="PR01790">
    <property type="entry name" value="SMP30FAMILY"/>
</dbReference>
<dbReference type="InterPro" id="IPR051262">
    <property type="entry name" value="SMP-30/CGR1_Lactonase"/>
</dbReference>
<dbReference type="Gene3D" id="2.120.10.30">
    <property type="entry name" value="TolB, C-terminal domain"/>
    <property type="match status" value="1"/>
</dbReference>
<dbReference type="PANTHER" id="PTHR47572">
    <property type="entry name" value="LIPOPROTEIN-RELATED"/>
    <property type="match status" value="1"/>
</dbReference>
<dbReference type="GO" id="GO:0046872">
    <property type="term" value="F:metal ion binding"/>
    <property type="evidence" value="ECO:0007669"/>
    <property type="project" value="UniProtKB-KW"/>
</dbReference>
<protein>
    <submittedName>
        <fullName evidence="6">Gluconolactonase</fullName>
        <ecNumber evidence="6">3.1.1.17</ecNumber>
    </submittedName>
</protein>
<feature type="binding site" evidence="3">
    <location>
        <position position="267"/>
    </location>
    <ligand>
        <name>a divalent metal cation</name>
        <dbReference type="ChEBI" id="CHEBI:60240"/>
    </ligand>
</feature>
<keyword evidence="1 6" id="KW-0378">Hydrolase</keyword>
<dbReference type="OrthoDB" id="272794at2"/>
<name>A0A518DRW1_9BACT</name>
<keyword evidence="3" id="KW-0862">Zinc</keyword>
<evidence type="ECO:0000256" key="4">
    <source>
        <dbReference type="SAM" id="SignalP"/>
    </source>
</evidence>